<dbReference type="AlphaFoldDB" id="A0A832DFE8"/>
<evidence type="ECO:0000256" key="3">
    <source>
        <dbReference type="ARBA" id="ARBA00023125"/>
    </source>
</evidence>
<dbReference type="EMBL" id="DSVI01000004">
    <property type="protein sequence ID" value="HGT47113.1"/>
    <property type="molecule type" value="Genomic_DNA"/>
</dbReference>
<dbReference type="InterPro" id="IPR000055">
    <property type="entry name" value="Restrct_endonuc_typeI_TRD"/>
</dbReference>
<evidence type="ECO:0000259" key="4">
    <source>
        <dbReference type="Pfam" id="PF01420"/>
    </source>
</evidence>
<accession>A0A832DFE8</accession>
<dbReference type="Pfam" id="PF01420">
    <property type="entry name" value="Methylase_S"/>
    <property type="match status" value="2"/>
</dbReference>
<dbReference type="Gene3D" id="3.90.220.20">
    <property type="entry name" value="DNA methylase specificity domains"/>
    <property type="match status" value="2"/>
</dbReference>
<dbReference type="InterPro" id="IPR051212">
    <property type="entry name" value="Type-I_RE_S_subunit"/>
</dbReference>
<dbReference type="PANTHER" id="PTHR43140:SF1">
    <property type="entry name" value="TYPE I RESTRICTION ENZYME ECOKI SPECIFICITY SUBUNIT"/>
    <property type="match status" value="1"/>
</dbReference>
<dbReference type="InterPro" id="IPR044946">
    <property type="entry name" value="Restrct_endonuc_typeI_TRD_sf"/>
</dbReference>
<dbReference type="GO" id="GO:0009307">
    <property type="term" value="P:DNA restriction-modification system"/>
    <property type="evidence" value="ECO:0007669"/>
    <property type="project" value="UniProtKB-KW"/>
</dbReference>
<keyword evidence="3" id="KW-0238">DNA-binding</keyword>
<comment type="caution">
    <text evidence="5">The sequence shown here is derived from an EMBL/GenBank/DDBJ whole genome shotgun (WGS) entry which is preliminary data.</text>
</comment>
<name>A0A832DFE8_9BACT</name>
<keyword evidence="2" id="KW-0680">Restriction system</keyword>
<sequence length="422" mass="48672">MTQIKQIKTDKISEDQFHLRHQRSIPKHWSWVKLGDVCEILDNKRVPVNSEERERRIAGKPLEKLFPYFGATGQVGYIDDYLLEGEYVLLGEDGAPFLERNKTKAYIVNGKFWVNNHAHILLSKKNNKFLCYYLNYIDYHPFVTGTTRLKLNQTSMKQIPVIDPPLSEQKKIVEKIEELFSSLDSGVASLKKAKEQIRLYRQSVLASAFNGKLIDNQEYVAKLIKDVFELIDGDRGPNYPKRQDYRETGHCLFLSTKNVRPNGFLFNEVVFIDEKKHKELRKGTLSKGDIILTTRGTVGNVAYYDDSVKYDVVRINSGMLILRMKEKNYLPKFVIYYVQSPQFNLQIKQKITGTAQPQLPANILKGFSIPIPSIAQQTQIVEEIEKRFSEADNLEKAIDESLEKSETLRQSILKQAFEGKLV</sequence>
<dbReference type="PANTHER" id="PTHR43140">
    <property type="entry name" value="TYPE-1 RESTRICTION ENZYME ECOKI SPECIFICITY PROTEIN"/>
    <property type="match status" value="1"/>
</dbReference>
<proteinExistence type="inferred from homology"/>
<dbReference type="SUPFAM" id="SSF116734">
    <property type="entry name" value="DNA methylase specificity domain"/>
    <property type="match status" value="2"/>
</dbReference>
<evidence type="ECO:0000256" key="2">
    <source>
        <dbReference type="ARBA" id="ARBA00022747"/>
    </source>
</evidence>
<evidence type="ECO:0000256" key="1">
    <source>
        <dbReference type="ARBA" id="ARBA00010923"/>
    </source>
</evidence>
<comment type="similarity">
    <text evidence="1">Belongs to the type-I restriction system S methylase family.</text>
</comment>
<evidence type="ECO:0000313" key="5">
    <source>
        <dbReference type="EMBL" id="HGT47113.1"/>
    </source>
</evidence>
<gene>
    <name evidence="5" type="ORF">ENS56_03690</name>
</gene>
<protein>
    <recommendedName>
        <fullName evidence="4">Type I restriction modification DNA specificity domain-containing protein</fullName>
    </recommendedName>
</protein>
<dbReference type="CDD" id="cd17262">
    <property type="entry name" value="RMtype1_S_Aco12261I-TRD2-CR2"/>
    <property type="match status" value="1"/>
</dbReference>
<feature type="domain" description="Type I restriction modification DNA specificity" evidence="4">
    <location>
        <begin position="219"/>
        <end position="403"/>
    </location>
</feature>
<dbReference type="GO" id="GO:0003677">
    <property type="term" value="F:DNA binding"/>
    <property type="evidence" value="ECO:0007669"/>
    <property type="project" value="UniProtKB-KW"/>
</dbReference>
<organism evidence="5">
    <name type="scientific">Ignavibacterium album</name>
    <dbReference type="NCBI Taxonomy" id="591197"/>
    <lineage>
        <taxon>Bacteria</taxon>
        <taxon>Pseudomonadati</taxon>
        <taxon>Ignavibacteriota</taxon>
        <taxon>Ignavibacteria</taxon>
        <taxon>Ignavibacteriales</taxon>
        <taxon>Ignavibacteriaceae</taxon>
        <taxon>Ignavibacterium</taxon>
    </lineage>
</organism>
<feature type="domain" description="Type I restriction modification DNA specificity" evidence="4">
    <location>
        <begin position="26"/>
        <end position="181"/>
    </location>
</feature>
<reference evidence="5" key="1">
    <citation type="journal article" date="2020" name="mSystems">
        <title>Genome- and Community-Level Interaction Insights into Carbon Utilization and Element Cycling Functions of Hydrothermarchaeota in Hydrothermal Sediment.</title>
        <authorList>
            <person name="Zhou Z."/>
            <person name="Liu Y."/>
            <person name="Xu W."/>
            <person name="Pan J."/>
            <person name="Luo Z.H."/>
            <person name="Li M."/>
        </authorList>
    </citation>
    <scope>NUCLEOTIDE SEQUENCE [LARGE SCALE GENOMIC DNA]</scope>
    <source>
        <strain evidence="5">SpSt-500</strain>
    </source>
</reference>